<protein>
    <recommendedName>
        <fullName evidence="1">Stage 0 sporulation protein A homolog</fullName>
    </recommendedName>
</protein>
<keyword evidence="4" id="KW-0805">Transcription regulation</keyword>
<comment type="function">
    <text evidence="7">May play the central regulatory role in sporulation. It may be an element of the effector pathway responsible for the activation of sporulation genes in response to nutritional stress. Spo0A may act in concert with spo0H (a sigma factor) to control the expression of some genes that are critical to the sporulation process.</text>
</comment>
<evidence type="ECO:0000256" key="4">
    <source>
        <dbReference type="ARBA" id="ARBA00023015"/>
    </source>
</evidence>
<keyword evidence="2 8" id="KW-0597">Phosphoprotein</keyword>
<evidence type="ECO:0000313" key="10">
    <source>
        <dbReference type="EMBL" id="QNM03212.1"/>
    </source>
</evidence>
<keyword evidence="3" id="KW-0902">Two-component regulatory system</keyword>
<evidence type="ECO:0000313" key="11">
    <source>
        <dbReference type="Proteomes" id="UP000515981"/>
    </source>
</evidence>
<dbReference type="InterPro" id="IPR039420">
    <property type="entry name" value="WalR-like"/>
</dbReference>
<dbReference type="RefSeq" id="WP_022155003.1">
    <property type="nucleotide sequence ID" value="NZ_CP060633.1"/>
</dbReference>
<reference evidence="10 11" key="1">
    <citation type="submission" date="2020-08" db="EMBL/GenBank/DDBJ databases">
        <authorList>
            <person name="Liu C."/>
            <person name="Sun Q."/>
        </authorList>
    </citation>
    <scope>NUCLEOTIDE SEQUENCE [LARGE SCALE GENOMIC DNA]</scope>
    <source>
        <strain evidence="10 11">NSJ-8</strain>
    </source>
</reference>
<proteinExistence type="predicted"/>
<evidence type="ECO:0000256" key="2">
    <source>
        <dbReference type="ARBA" id="ARBA00022553"/>
    </source>
</evidence>
<organism evidence="10 11">
    <name type="scientific">Simiaoa sunii</name>
    <dbReference type="NCBI Taxonomy" id="2763672"/>
    <lineage>
        <taxon>Bacteria</taxon>
        <taxon>Bacillati</taxon>
        <taxon>Bacillota</taxon>
        <taxon>Clostridia</taxon>
        <taxon>Lachnospirales</taxon>
        <taxon>Lachnospiraceae</taxon>
        <taxon>Simiaoa</taxon>
    </lineage>
</organism>
<evidence type="ECO:0000256" key="1">
    <source>
        <dbReference type="ARBA" id="ARBA00018672"/>
    </source>
</evidence>
<evidence type="ECO:0000256" key="7">
    <source>
        <dbReference type="ARBA" id="ARBA00024867"/>
    </source>
</evidence>
<dbReference type="GO" id="GO:0000156">
    <property type="term" value="F:phosphorelay response regulator activity"/>
    <property type="evidence" value="ECO:0007669"/>
    <property type="project" value="TreeGrafter"/>
</dbReference>
<dbReference type="GO" id="GO:0000976">
    <property type="term" value="F:transcription cis-regulatory region binding"/>
    <property type="evidence" value="ECO:0007669"/>
    <property type="project" value="TreeGrafter"/>
</dbReference>
<feature type="domain" description="Response regulatory" evidence="9">
    <location>
        <begin position="2"/>
        <end position="107"/>
    </location>
</feature>
<dbReference type="PROSITE" id="PS50110">
    <property type="entry name" value="RESPONSE_REGULATORY"/>
    <property type="match status" value="1"/>
</dbReference>
<dbReference type="KEGG" id="ssun:H9Q77_03450"/>
<name>A0A7G9FXD0_9FIRM</name>
<evidence type="ECO:0000256" key="5">
    <source>
        <dbReference type="ARBA" id="ARBA00023125"/>
    </source>
</evidence>
<dbReference type="PANTHER" id="PTHR48111:SF1">
    <property type="entry name" value="TWO-COMPONENT RESPONSE REGULATOR ORR33"/>
    <property type="match status" value="1"/>
</dbReference>
<dbReference type="InterPro" id="IPR011006">
    <property type="entry name" value="CheY-like_superfamily"/>
</dbReference>
<dbReference type="GO" id="GO:0006355">
    <property type="term" value="P:regulation of DNA-templated transcription"/>
    <property type="evidence" value="ECO:0007669"/>
    <property type="project" value="TreeGrafter"/>
</dbReference>
<evidence type="ECO:0000259" key="9">
    <source>
        <dbReference type="PROSITE" id="PS50110"/>
    </source>
</evidence>
<keyword evidence="6" id="KW-0804">Transcription</keyword>
<evidence type="ECO:0000256" key="8">
    <source>
        <dbReference type="PROSITE-ProRule" id="PRU00169"/>
    </source>
</evidence>
<dbReference type="SMART" id="SM00448">
    <property type="entry name" value="REC"/>
    <property type="match status" value="1"/>
</dbReference>
<dbReference type="InterPro" id="IPR001789">
    <property type="entry name" value="Sig_transdc_resp-reg_receiver"/>
</dbReference>
<keyword evidence="11" id="KW-1185">Reference proteome</keyword>
<dbReference type="PANTHER" id="PTHR48111">
    <property type="entry name" value="REGULATOR OF RPOS"/>
    <property type="match status" value="1"/>
</dbReference>
<evidence type="ECO:0000256" key="3">
    <source>
        <dbReference type="ARBA" id="ARBA00023012"/>
    </source>
</evidence>
<accession>A0A7G9FXD0</accession>
<dbReference type="GO" id="GO:0005829">
    <property type="term" value="C:cytosol"/>
    <property type="evidence" value="ECO:0007669"/>
    <property type="project" value="TreeGrafter"/>
</dbReference>
<dbReference type="SUPFAM" id="SSF52172">
    <property type="entry name" value="CheY-like"/>
    <property type="match status" value="1"/>
</dbReference>
<dbReference type="Gene3D" id="3.40.50.2300">
    <property type="match status" value="1"/>
</dbReference>
<sequence>MKIAICDDDKNELFRILSVLADYQTQRNIEFSYKPFDNSTELASNLLQEHYDIYLLDVVMPGLNGIELAKEIRSSDKAADIIFLTSSPEFAVESYTVKASNYLVKPV</sequence>
<dbReference type="GO" id="GO:0032993">
    <property type="term" value="C:protein-DNA complex"/>
    <property type="evidence" value="ECO:0007669"/>
    <property type="project" value="TreeGrafter"/>
</dbReference>
<dbReference type="Proteomes" id="UP000515981">
    <property type="component" value="Chromosome"/>
</dbReference>
<dbReference type="EMBL" id="CP060633">
    <property type="protein sequence ID" value="QNM03212.1"/>
    <property type="molecule type" value="Genomic_DNA"/>
</dbReference>
<gene>
    <name evidence="10" type="ORF">H9Q77_03450</name>
</gene>
<keyword evidence="5" id="KW-0238">DNA-binding</keyword>
<feature type="modified residue" description="4-aspartylphosphate" evidence="8">
    <location>
        <position position="57"/>
    </location>
</feature>
<evidence type="ECO:0000256" key="6">
    <source>
        <dbReference type="ARBA" id="ARBA00023163"/>
    </source>
</evidence>
<dbReference type="AlphaFoldDB" id="A0A7G9FXD0"/>
<dbReference type="Pfam" id="PF00072">
    <property type="entry name" value="Response_reg"/>
    <property type="match status" value="1"/>
</dbReference>